<evidence type="ECO:0000256" key="2">
    <source>
        <dbReference type="SAM" id="MobiDB-lite"/>
    </source>
</evidence>
<feature type="compositionally biased region" description="Basic residues" evidence="2">
    <location>
        <begin position="360"/>
        <end position="369"/>
    </location>
</feature>
<dbReference type="OrthoDB" id="3873088at2759"/>
<organism evidence="3 4">
    <name type="scientific">Verruconis gallopava</name>
    <dbReference type="NCBI Taxonomy" id="253628"/>
    <lineage>
        <taxon>Eukaryota</taxon>
        <taxon>Fungi</taxon>
        <taxon>Dikarya</taxon>
        <taxon>Ascomycota</taxon>
        <taxon>Pezizomycotina</taxon>
        <taxon>Dothideomycetes</taxon>
        <taxon>Pleosporomycetidae</taxon>
        <taxon>Venturiales</taxon>
        <taxon>Sympoventuriaceae</taxon>
        <taxon>Verruconis</taxon>
    </lineage>
</organism>
<proteinExistence type="predicted"/>
<reference evidence="3 4" key="1">
    <citation type="submission" date="2015-01" db="EMBL/GenBank/DDBJ databases">
        <title>The Genome Sequence of Ochroconis gallopava CBS43764.</title>
        <authorList>
            <consortium name="The Broad Institute Genomics Platform"/>
            <person name="Cuomo C."/>
            <person name="de Hoog S."/>
            <person name="Gorbushina A."/>
            <person name="Stielow B."/>
            <person name="Teixiera M."/>
            <person name="Abouelleil A."/>
            <person name="Chapman S.B."/>
            <person name="Priest M."/>
            <person name="Young S.K."/>
            <person name="Wortman J."/>
            <person name="Nusbaum C."/>
            <person name="Birren B."/>
        </authorList>
    </citation>
    <scope>NUCLEOTIDE SEQUENCE [LARGE SCALE GENOMIC DNA]</scope>
    <source>
        <strain evidence="3 4">CBS 43764</strain>
    </source>
</reference>
<sequence>MSMSSPNAAPVSPISEASSARGDMQATDLQGAEETLTPINPTISTSSAQMPPWLREAVAERKRQLAIARSLHAPEDPKIRNNENDDKFQVGLLKDSSEQHFGVFCNERYHQHQYVSEWLNGLPERLIEGWETVLREEVQETFGEKSRKQLRMDDQGYDIIVSQKRETFFEDIESEEFDFCPGTVPIPDGYSSTDGDEGDDDFLIKVLLGRKRLMQAEISVKRLKMGLKHVTSGFCSEFTGATDVNRTRELLAQVDRTFEEVVRKRLSNATAIQQQADSTDEQKQRYRRRLRAMRDKDPGFVLRVYSEHEITELKTMVADILAMDERNGDSEGTDWFWNMLPRLLELRGDMAEAERELARQRRAAKKPKNKRDSSLSQPQSFLPVPLSIWDLYYHQYIWMQSALNFRPIGSWYAFSIPIEDEAETEDWQLRIEQRIWLQEHFCLTLGTKRWLPFRQAMIPAY</sequence>
<feature type="region of interest" description="Disordered" evidence="2">
    <location>
        <begin position="1"/>
        <end position="52"/>
    </location>
</feature>
<feature type="compositionally biased region" description="Polar residues" evidence="2">
    <location>
        <begin position="37"/>
        <end position="49"/>
    </location>
</feature>
<protein>
    <submittedName>
        <fullName evidence="3">Uncharacterized protein</fullName>
    </submittedName>
</protein>
<dbReference type="Proteomes" id="UP000053259">
    <property type="component" value="Unassembled WGS sequence"/>
</dbReference>
<name>A0A0D2AER2_9PEZI</name>
<feature type="coiled-coil region" evidence="1">
    <location>
        <begin position="269"/>
        <end position="296"/>
    </location>
</feature>
<gene>
    <name evidence="3" type="ORF">PV09_04098</name>
</gene>
<evidence type="ECO:0000313" key="4">
    <source>
        <dbReference type="Proteomes" id="UP000053259"/>
    </source>
</evidence>
<dbReference type="EMBL" id="KN847539">
    <property type="protein sequence ID" value="KIW04930.1"/>
    <property type="molecule type" value="Genomic_DNA"/>
</dbReference>
<keyword evidence="4" id="KW-1185">Reference proteome</keyword>
<dbReference type="AlphaFoldDB" id="A0A0D2AER2"/>
<evidence type="ECO:0000256" key="1">
    <source>
        <dbReference type="SAM" id="Coils"/>
    </source>
</evidence>
<dbReference type="InParanoid" id="A0A0D2AER2"/>
<dbReference type="VEuPathDB" id="FungiDB:PV09_04098"/>
<dbReference type="GeneID" id="27312071"/>
<dbReference type="RefSeq" id="XP_016214799.1">
    <property type="nucleotide sequence ID" value="XM_016357395.1"/>
</dbReference>
<dbReference type="HOGENOM" id="CLU_593398_0_0_1"/>
<feature type="region of interest" description="Disordered" evidence="2">
    <location>
        <begin position="358"/>
        <end position="378"/>
    </location>
</feature>
<accession>A0A0D2AER2</accession>
<keyword evidence="1" id="KW-0175">Coiled coil</keyword>
<evidence type="ECO:0000313" key="3">
    <source>
        <dbReference type="EMBL" id="KIW04930.1"/>
    </source>
</evidence>